<comment type="caution">
    <text evidence="2">The sequence shown here is derived from an EMBL/GenBank/DDBJ whole genome shotgun (WGS) entry which is preliminary data.</text>
</comment>
<evidence type="ECO:0000313" key="2">
    <source>
        <dbReference type="EMBL" id="MBD8891859.1"/>
    </source>
</evidence>
<organism evidence="2 3">
    <name type="scientific">Roseibium litorale</name>
    <dbReference type="NCBI Taxonomy" id="2803841"/>
    <lineage>
        <taxon>Bacteria</taxon>
        <taxon>Pseudomonadati</taxon>
        <taxon>Pseudomonadota</taxon>
        <taxon>Alphaproteobacteria</taxon>
        <taxon>Hyphomicrobiales</taxon>
        <taxon>Stappiaceae</taxon>
        <taxon>Roseibium</taxon>
    </lineage>
</organism>
<reference evidence="2 3" key="2">
    <citation type="journal article" date="2021" name="Int. J. Syst. Evol. Microbiol.">
        <title>Roseibium litorale sp. nov., isolated from a tidal flat sediment and proposal for the reclassification of Labrenzia polysiphoniae as Roseibium polysiphoniae comb. nov.</title>
        <authorList>
            <person name="Liu Y."/>
            <person name="Pei T."/>
            <person name="Du J."/>
            <person name="Chao M."/>
            <person name="Deng M.R."/>
            <person name="Zhu H."/>
        </authorList>
    </citation>
    <scope>NUCLEOTIDE SEQUENCE [LARGE SCALE GENOMIC DNA]</scope>
    <source>
        <strain evidence="2 3">4C16A</strain>
    </source>
</reference>
<keyword evidence="1" id="KW-0472">Membrane</keyword>
<dbReference type="Proteomes" id="UP000632063">
    <property type="component" value="Unassembled WGS sequence"/>
</dbReference>
<evidence type="ECO:0000256" key="1">
    <source>
        <dbReference type="SAM" id="Phobius"/>
    </source>
</evidence>
<feature type="transmembrane region" description="Helical" evidence="1">
    <location>
        <begin position="118"/>
        <end position="136"/>
    </location>
</feature>
<proteinExistence type="predicted"/>
<dbReference type="RefSeq" id="WP_192147994.1">
    <property type="nucleotide sequence ID" value="NZ_JACYXI010000005.1"/>
</dbReference>
<sequence length="150" mass="15499">MLKTVSAFAAGLIFGTGILLSGMGNPAKVLNFFDFAGTWDPSLMFVMGGALAVTFIGYRLVFRMKQPVLAASFSLPTKSDLDTKLISGAAIFGIGWGIAGFCPGGLLPVLGYGQTEPFIMLGGILAGMMLVKALTARGGDVSKLGKAARS</sequence>
<protein>
    <submittedName>
        <fullName evidence="2">YeeE/YedE family protein</fullName>
    </submittedName>
</protein>
<feature type="transmembrane region" description="Helical" evidence="1">
    <location>
        <begin position="83"/>
        <end position="106"/>
    </location>
</feature>
<keyword evidence="1" id="KW-0812">Transmembrane</keyword>
<accession>A0ABR9CLY8</accession>
<reference evidence="3" key="1">
    <citation type="submission" date="2020-09" db="EMBL/GenBank/DDBJ databases">
        <title>The genome sequence of strain Labrenzia suaedae 4C16A.</title>
        <authorList>
            <person name="Liu Y."/>
        </authorList>
    </citation>
    <scope>NUCLEOTIDE SEQUENCE [LARGE SCALE GENOMIC DNA]</scope>
    <source>
        <strain evidence="3">4C16A</strain>
    </source>
</reference>
<dbReference type="EMBL" id="JACYXI010000005">
    <property type="protein sequence ID" value="MBD8891859.1"/>
    <property type="molecule type" value="Genomic_DNA"/>
</dbReference>
<gene>
    <name evidence="2" type="ORF">IG616_09880</name>
</gene>
<keyword evidence="1" id="KW-1133">Transmembrane helix</keyword>
<dbReference type="InterPro" id="IPR046513">
    <property type="entry name" value="DUF6691"/>
</dbReference>
<name>A0ABR9CLY8_9HYPH</name>
<evidence type="ECO:0000313" key="3">
    <source>
        <dbReference type="Proteomes" id="UP000632063"/>
    </source>
</evidence>
<keyword evidence="3" id="KW-1185">Reference proteome</keyword>
<dbReference type="Pfam" id="PF20398">
    <property type="entry name" value="DUF6691"/>
    <property type="match status" value="1"/>
</dbReference>
<feature type="transmembrane region" description="Helical" evidence="1">
    <location>
        <begin position="42"/>
        <end position="62"/>
    </location>
</feature>